<keyword evidence="3 7" id="KW-0812">Transmembrane</keyword>
<evidence type="ECO:0000256" key="5">
    <source>
        <dbReference type="ARBA" id="ARBA00023136"/>
    </source>
</evidence>
<comment type="similarity">
    <text evidence="2">Belongs to the TMC family.</text>
</comment>
<dbReference type="InterPro" id="IPR038900">
    <property type="entry name" value="TMC"/>
</dbReference>
<evidence type="ECO:0000256" key="1">
    <source>
        <dbReference type="ARBA" id="ARBA00004141"/>
    </source>
</evidence>
<dbReference type="InterPro" id="IPR012496">
    <property type="entry name" value="TMC_dom"/>
</dbReference>
<dbReference type="GO" id="GO:0005886">
    <property type="term" value="C:plasma membrane"/>
    <property type="evidence" value="ECO:0007669"/>
    <property type="project" value="InterPro"/>
</dbReference>
<accession>A0A1I8ECG9</accession>
<sequence length="568" mass="64418">MVWLGLFFAPLLPALNNLKLIVLMYIRGWACMTCNVPAREIFRASRSSNFYLMVLLLWLLLCTLPVGYVIASKKPSSTCGPFAGYARFYYVLTQMLEGRLDRKVINWLRYIASPGVVIPVLLLLMLIIYFLVSLVRGLRKTNNDLQQQLIHERTEEKKKIFELAGTAQRKVSQKRQKKKQMVTYLPLVEQKRREPWRYYNGQEYDSSLCVTDEISAITTPNSGQSVSPKHLKIGQLLPKPTIQHESVEILEPMQQQITNLMRRLTKSMRGSAVSLVISPKNDSSGTVINPITVLFPTLSIRRGDSRSALSHYHLSNLSPYDKFSNSLADSLLFNKPSQHESKMSKAMQSSSAQSYGSSMHHQSSGASEIHIPTSQLHFAPTISKDENITKQTIFNAKPQTSEIVDTQTKKPKISHSTNRLRESNIKDMKHGFVPWPSVKEAQSQVSEFSQRQQKSMTDFGDDHLTKSISPHSPCMKTDNFEDHSSTSQQHQRRFRISVSPSRRFQTQSGPSGSDTDTSTGKRRYVIRQEILPDSTISVNVSDSGTSYRKSSIHSSKPTEVDNHKDQQY</sequence>
<evidence type="ECO:0000256" key="2">
    <source>
        <dbReference type="ARBA" id="ARBA00006510"/>
    </source>
</evidence>
<feature type="domain" description="TMC" evidence="8">
    <location>
        <begin position="1"/>
        <end position="45"/>
    </location>
</feature>
<dbReference type="PANTHER" id="PTHR23302">
    <property type="entry name" value="TRANSMEMBRANE CHANNEL-RELATED"/>
    <property type="match status" value="1"/>
</dbReference>
<evidence type="ECO:0000256" key="6">
    <source>
        <dbReference type="SAM" id="MobiDB-lite"/>
    </source>
</evidence>
<evidence type="ECO:0000259" key="8">
    <source>
        <dbReference type="Pfam" id="PF07810"/>
    </source>
</evidence>
<keyword evidence="4 7" id="KW-1133">Transmembrane helix</keyword>
<feature type="region of interest" description="Disordered" evidence="6">
    <location>
        <begin position="443"/>
        <end position="568"/>
    </location>
</feature>
<dbReference type="AlphaFoldDB" id="A0A1I8ECG9"/>
<feature type="region of interest" description="Disordered" evidence="6">
    <location>
        <begin position="338"/>
        <end position="366"/>
    </location>
</feature>
<feature type="compositionally biased region" description="Polar residues" evidence="6">
    <location>
        <begin position="443"/>
        <end position="456"/>
    </location>
</feature>
<evidence type="ECO:0000256" key="7">
    <source>
        <dbReference type="SAM" id="Phobius"/>
    </source>
</evidence>
<reference evidence="9" key="1">
    <citation type="submission" date="2016-11" db="UniProtKB">
        <authorList>
            <consortium name="WormBaseParasite"/>
        </authorList>
    </citation>
    <scope>IDENTIFICATION</scope>
    <source>
        <strain evidence="9">pt0022</strain>
    </source>
</reference>
<dbReference type="WBParaSite" id="maker-PairedContig_1265-snap-gene-0.18-mRNA-1">
    <property type="protein sequence ID" value="maker-PairedContig_1265-snap-gene-0.18-mRNA-1"/>
    <property type="gene ID" value="maker-PairedContig_1265-snap-gene-0.18"/>
</dbReference>
<feature type="compositionally biased region" description="Low complexity" evidence="6">
    <location>
        <begin position="506"/>
        <end position="518"/>
    </location>
</feature>
<evidence type="ECO:0000256" key="4">
    <source>
        <dbReference type="ARBA" id="ARBA00022989"/>
    </source>
</evidence>
<dbReference type="PANTHER" id="PTHR23302:SF40">
    <property type="entry name" value="TRANSMEMBRANE CHANNEL-LIKE PROTEIN"/>
    <property type="match status" value="1"/>
</dbReference>
<proteinExistence type="inferred from homology"/>
<protein>
    <submittedName>
        <fullName evidence="9">TMC domain-containing protein</fullName>
    </submittedName>
</protein>
<feature type="transmembrane region" description="Helical" evidence="7">
    <location>
        <begin position="50"/>
        <end position="71"/>
    </location>
</feature>
<organism evidence="9">
    <name type="scientific">Wuchereria bancrofti</name>
    <dbReference type="NCBI Taxonomy" id="6293"/>
    <lineage>
        <taxon>Eukaryota</taxon>
        <taxon>Metazoa</taxon>
        <taxon>Ecdysozoa</taxon>
        <taxon>Nematoda</taxon>
        <taxon>Chromadorea</taxon>
        <taxon>Rhabditida</taxon>
        <taxon>Spirurina</taxon>
        <taxon>Spiruromorpha</taxon>
        <taxon>Filarioidea</taxon>
        <taxon>Onchocercidae</taxon>
        <taxon>Wuchereria</taxon>
    </lineage>
</organism>
<dbReference type="Pfam" id="PF07810">
    <property type="entry name" value="TMC"/>
    <property type="match status" value="1"/>
</dbReference>
<evidence type="ECO:0000256" key="3">
    <source>
        <dbReference type="ARBA" id="ARBA00022692"/>
    </source>
</evidence>
<evidence type="ECO:0000313" key="9">
    <source>
        <dbReference type="WBParaSite" id="maker-PairedContig_1265-snap-gene-0.18-mRNA-1"/>
    </source>
</evidence>
<dbReference type="STRING" id="6293.A0A1I8ECG9"/>
<feature type="compositionally biased region" description="Polar residues" evidence="6">
    <location>
        <begin position="534"/>
        <end position="555"/>
    </location>
</feature>
<feature type="compositionally biased region" description="Low complexity" evidence="6">
    <location>
        <begin position="344"/>
        <end position="359"/>
    </location>
</feature>
<name>A0A1I8ECG9_WUCBA</name>
<feature type="transmembrane region" description="Helical" evidence="7">
    <location>
        <begin position="107"/>
        <end position="132"/>
    </location>
</feature>
<comment type="subcellular location">
    <subcellularLocation>
        <location evidence="1">Membrane</location>
        <topology evidence="1">Multi-pass membrane protein</topology>
    </subcellularLocation>
</comment>
<dbReference type="GO" id="GO:0008381">
    <property type="term" value="F:mechanosensitive monoatomic ion channel activity"/>
    <property type="evidence" value="ECO:0007669"/>
    <property type="project" value="TreeGrafter"/>
</dbReference>
<feature type="compositionally biased region" description="Basic and acidic residues" evidence="6">
    <location>
        <begin position="556"/>
        <end position="568"/>
    </location>
</feature>
<keyword evidence="5 7" id="KW-0472">Membrane</keyword>